<evidence type="ECO:0000313" key="11">
    <source>
        <dbReference type="Proteomes" id="UP001152523"/>
    </source>
</evidence>
<dbReference type="GO" id="GO:0016413">
    <property type="term" value="F:O-acetyltransferase activity"/>
    <property type="evidence" value="ECO:0007669"/>
    <property type="project" value="InterPro"/>
</dbReference>
<evidence type="ECO:0000256" key="5">
    <source>
        <dbReference type="ARBA" id="ARBA00022989"/>
    </source>
</evidence>
<keyword evidence="11" id="KW-1185">Reference proteome</keyword>
<evidence type="ECO:0000256" key="4">
    <source>
        <dbReference type="ARBA" id="ARBA00022968"/>
    </source>
</evidence>
<evidence type="ECO:0000313" key="10">
    <source>
        <dbReference type="EMBL" id="CAH9099181.1"/>
    </source>
</evidence>
<comment type="caution">
    <text evidence="10">The sequence shown here is derived from an EMBL/GenBank/DDBJ whole genome shotgun (WGS) entry which is preliminary data.</text>
</comment>
<dbReference type="GO" id="GO:0016020">
    <property type="term" value="C:membrane"/>
    <property type="evidence" value="ECO:0007669"/>
    <property type="project" value="UniProtKB-SubCell"/>
</dbReference>
<evidence type="ECO:0000259" key="8">
    <source>
        <dbReference type="Pfam" id="PF13839"/>
    </source>
</evidence>
<keyword evidence="7" id="KW-0732">Signal</keyword>
<evidence type="ECO:0000256" key="1">
    <source>
        <dbReference type="ARBA" id="ARBA00004167"/>
    </source>
</evidence>
<sequence>MVGGFGCIQAKVLILLLFSFNHGLVQGKNTKVGASKGCDLFQGSWVLDESPNLNPYNSSQCSFIEKQFDCEKNGRADDDYLKYRWQPKHCALPRFDARSFLLKMKNKKMMFIGDSLSLNQWQSLTCLLHVGEPNAKYTLQRFGPVSNFSFPAYNVSIFLFRAAFLVDLVRQDDDIRVLKLNSISNGTQWKEMDVLIFDSWHWWLHTGRKQNWDIVEDGNVTYADGDRMKMYEKALHTWATWVEDEVNTTKTKVFFQGVSPDHDRVRTSKSGNCTGVTRPTRVPQKPHPGELVLEKVVRTMSKPVYLLNITSMSQYRQDGHPSVFGVGGHNDLDCTHWCLPGVPDTWNQLLYTSLFIQSYKDNK</sequence>
<dbReference type="Proteomes" id="UP001152523">
    <property type="component" value="Unassembled WGS sequence"/>
</dbReference>
<gene>
    <name evidence="10" type="ORF">CEPIT_LOCUS14828</name>
</gene>
<evidence type="ECO:0000256" key="2">
    <source>
        <dbReference type="ARBA" id="ARBA00007727"/>
    </source>
</evidence>
<dbReference type="InterPro" id="IPR025846">
    <property type="entry name" value="TBL_N"/>
</dbReference>
<name>A0AAV0DK93_9ASTE</name>
<dbReference type="PANTHER" id="PTHR32285">
    <property type="entry name" value="PROTEIN TRICHOME BIREFRINGENCE-LIKE 9-RELATED"/>
    <property type="match status" value="1"/>
</dbReference>
<feature type="signal peptide" evidence="7">
    <location>
        <begin position="1"/>
        <end position="27"/>
    </location>
</feature>
<keyword evidence="3" id="KW-0812">Transmembrane</keyword>
<dbReference type="InterPro" id="IPR029962">
    <property type="entry name" value="TBL"/>
</dbReference>
<keyword evidence="4" id="KW-0735">Signal-anchor</keyword>
<dbReference type="Pfam" id="PF14416">
    <property type="entry name" value="PMR5N"/>
    <property type="match status" value="1"/>
</dbReference>
<evidence type="ECO:0000259" key="9">
    <source>
        <dbReference type="Pfam" id="PF14416"/>
    </source>
</evidence>
<evidence type="ECO:0000256" key="3">
    <source>
        <dbReference type="ARBA" id="ARBA00022692"/>
    </source>
</evidence>
<dbReference type="AlphaFoldDB" id="A0AAV0DK93"/>
<feature type="domain" description="Trichome birefringence-like N-terminal" evidence="9">
    <location>
        <begin position="37"/>
        <end position="90"/>
    </location>
</feature>
<feature type="domain" description="Trichome birefringence-like C-terminal" evidence="8">
    <location>
        <begin position="92"/>
        <end position="352"/>
    </location>
</feature>
<dbReference type="EMBL" id="CAMAPF010000104">
    <property type="protein sequence ID" value="CAH9099181.1"/>
    <property type="molecule type" value="Genomic_DNA"/>
</dbReference>
<dbReference type="InterPro" id="IPR026057">
    <property type="entry name" value="TBL_C"/>
</dbReference>
<dbReference type="PANTHER" id="PTHR32285:SF372">
    <property type="entry name" value="PROTEIN TRICHOME BIREFRINGENCE-LIKE 43"/>
    <property type="match status" value="1"/>
</dbReference>
<comment type="similarity">
    <text evidence="2">Belongs to the PC-esterase family. TBL subfamily.</text>
</comment>
<evidence type="ECO:0008006" key="12">
    <source>
        <dbReference type="Google" id="ProtNLM"/>
    </source>
</evidence>
<evidence type="ECO:0000256" key="6">
    <source>
        <dbReference type="ARBA" id="ARBA00023136"/>
    </source>
</evidence>
<evidence type="ECO:0000256" key="7">
    <source>
        <dbReference type="SAM" id="SignalP"/>
    </source>
</evidence>
<accession>A0AAV0DK93</accession>
<keyword evidence="6" id="KW-0472">Membrane</keyword>
<dbReference type="GO" id="GO:0005794">
    <property type="term" value="C:Golgi apparatus"/>
    <property type="evidence" value="ECO:0007669"/>
    <property type="project" value="TreeGrafter"/>
</dbReference>
<feature type="chain" id="PRO_5043516203" description="Trichome birefringence-like N-terminal domain-containing protein" evidence="7">
    <location>
        <begin position="28"/>
        <end position="363"/>
    </location>
</feature>
<comment type="subcellular location">
    <subcellularLocation>
        <location evidence="1">Membrane</location>
        <topology evidence="1">Single-pass membrane protein</topology>
    </subcellularLocation>
</comment>
<reference evidence="10" key="1">
    <citation type="submission" date="2022-07" db="EMBL/GenBank/DDBJ databases">
        <authorList>
            <person name="Macas J."/>
            <person name="Novak P."/>
            <person name="Neumann P."/>
        </authorList>
    </citation>
    <scope>NUCLEOTIDE SEQUENCE</scope>
</reference>
<organism evidence="10 11">
    <name type="scientific">Cuscuta epithymum</name>
    <dbReference type="NCBI Taxonomy" id="186058"/>
    <lineage>
        <taxon>Eukaryota</taxon>
        <taxon>Viridiplantae</taxon>
        <taxon>Streptophyta</taxon>
        <taxon>Embryophyta</taxon>
        <taxon>Tracheophyta</taxon>
        <taxon>Spermatophyta</taxon>
        <taxon>Magnoliopsida</taxon>
        <taxon>eudicotyledons</taxon>
        <taxon>Gunneridae</taxon>
        <taxon>Pentapetalae</taxon>
        <taxon>asterids</taxon>
        <taxon>lamiids</taxon>
        <taxon>Solanales</taxon>
        <taxon>Convolvulaceae</taxon>
        <taxon>Cuscuteae</taxon>
        <taxon>Cuscuta</taxon>
        <taxon>Cuscuta subgen. Cuscuta</taxon>
    </lineage>
</organism>
<protein>
    <recommendedName>
        <fullName evidence="12">Trichome birefringence-like N-terminal domain-containing protein</fullName>
    </recommendedName>
</protein>
<keyword evidence="5" id="KW-1133">Transmembrane helix</keyword>
<dbReference type="Pfam" id="PF13839">
    <property type="entry name" value="PC-Esterase"/>
    <property type="match status" value="1"/>
</dbReference>
<proteinExistence type="inferred from homology"/>